<keyword evidence="5" id="KW-1185">Reference proteome</keyword>
<name>A0A1M6Y972_9BACT</name>
<dbReference type="CDD" id="cd00586">
    <property type="entry name" value="4HBT"/>
    <property type="match status" value="1"/>
</dbReference>
<dbReference type="Gene3D" id="3.10.129.10">
    <property type="entry name" value="Hotdog Thioesterase"/>
    <property type="match status" value="1"/>
</dbReference>
<evidence type="ECO:0000256" key="1">
    <source>
        <dbReference type="ARBA" id="ARBA00005953"/>
    </source>
</evidence>
<dbReference type="GO" id="GO:0047617">
    <property type="term" value="F:fatty acyl-CoA hydrolase activity"/>
    <property type="evidence" value="ECO:0007669"/>
    <property type="project" value="TreeGrafter"/>
</dbReference>
<dbReference type="InterPro" id="IPR006684">
    <property type="entry name" value="YbgC/YbaW"/>
</dbReference>
<protein>
    <submittedName>
        <fullName evidence="3">Acyl-CoA thioester hydrolase</fullName>
    </submittedName>
</protein>
<reference evidence="5" key="1">
    <citation type="submission" date="2016-11" db="EMBL/GenBank/DDBJ databases">
        <authorList>
            <person name="Varghese N."/>
            <person name="Submissions S."/>
        </authorList>
    </citation>
    <scope>NUCLEOTIDE SEQUENCE [LARGE SCALE GENOMIC DNA]</scope>
    <source>
        <strain evidence="5">UWOS</strain>
    </source>
</reference>
<keyword evidence="2 3" id="KW-0378">Hydrolase</keyword>
<accession>A0A1M6Y972</accession>
<reference evidence="3" key="2">
    <citation type="submission" date="2016-11" db="EMBL/GenBank/DDBJ databases">
        <authorList>
            <person name="Jaros S."/>
            <person name="Januszkiewicz K."/>
            <person name="Wedrychowicz H."/>
        </authorList>
    </citation>
    <scope>NUCLEOTIDE SEQUENCE [LARGE SCALE GENOMIC DNA]</scope>
    <source>
        <strain evidence="3">UWOS</strain>
    </source>
</reference>
<dbReference type="SUPFAM" id="SSF54637">
    <property type="entry name" value="Thioesterase/thiol ester dehydrase-isomerase"/>
    <property type="match status" value="1"/>
</dbReference>
<dbReference type="Pfam" id="PF13279">
    <property type="entry name" value="4HBT_2"/>
    <property type="match status" value="1"/>
</dbReference>
<comment type="similarity">
    <text evidence="1">Belongs to the 4-hydroxybenzoyl-CoA thioesterase family.</text>
</comment>
<evidence type="ECO:0000313" key="5">
    <source>
        <dbReference type="Proteomes" id="UP000184275"/>
    </source>
</evidence>
<dbReference type="AlphaFoldDB" id="A0A1M6Y972"/>
<dbReference type="InterPro" id="IPR050563">
    <property type="entry name" value="4-hydroxybenzoyl-CoA_TE"/>
</dbReference>
<organism evidence="3 5">
    <name type="scientific">Fibrobacter intestinalis</name>
    <dbReference type="NCBI Taxonomy" id="28122"/>
    <lineage>
        <taxon>Bacteria</taxon>
        <taxon>Pseudomonadati</taxon>
        <taxon>Fibrobacterota</taxon>
        <taxon>Fibrobacteria</taxon>
        <taxon>Fibrobacterales</taxon>
        <taxon>Fibrobacteraceae</taxon>
        <taxon>Fibrobacter</taxon>
    </lineage>
</organism>
<dbReference type="Proteomes" id="UP000184275">
    <property type="component" value="Unassembled WGS sequence"/>
</dbReference>
<evidence type="ECO:0000313" key="3">
    <source>
        <dbReference type="EMBL" id="SHL14555.1"/>
    </source>
</evidence>
<dbReference type="EMBL" id="FUWU01000035">
    <property type="protein sequence ID" value="SJZ92085.1"/>
    <property type="molecule type" value="Genomic_DNA"/>
</dbReference>
<sequence length="149" mass="17102">MATATSHVFSPKISPVEYTAHIEVRYAETDAMGIVHHSVYAIWFEQARTEIFRENGIPFSRFEAEGYHSPLLSIETQFIKPCRYGEVVDIQLQLSQIDRLRFCFTYKVTVGGELRTTGKTTHIFTFHDKPCRQAPQPVLDTFFPSENPS</sequence>
<dbReference type="RefSeq" id="WP_073306004.1">
    <property type="nucleotide sequence ID" value="NZ_FRAW01000039.1"/>
</dbReference>
<proteinExistence type="inferred from homology"/>
<dbReference type="NCBIfam" id="TIGR00051">
    <property type="entry name" value="YbgC/FadM family acyl-CoA thioesterase"/>
    <property type="match status" value="1"/>
</dbReference>
<evidence type="ECO:0000313" key="6">
    <source>
        <dbReference type="Proteomes" id="UP000190449"/>
    </source>
</evidence>
<gene>
    <name evidence="4" type="ORF">SAMN02745108_01978</name>
    <name evidence="3" type="ORF">SAMN05720469_1395</name>
</gene>
<evidence type="ECO:0000313" key="4">
    <source>
        <dbReference type="EMBL" id="SJZ92085.1"/>
    </source>
</evidence>
<evidence type="ECO:0000256" key="2">
    <source>
        <dbReference type="ARBA" id="ARBA00022801"/>
    </source>
</evidence>
<dbReference type="PANTHER" id="PTHR31793">
    <property type="entry name" value="4-HYDROXYBENZOYL-COA THIOESTERASE FAMILY MEMBER"/>
    <property type="match status" value="1"/>
</dbReference>
<dbReference type="InterPro" id="IPR029069">
    <property type="entry name" value="HotDog_dom_sf"/>
</dbReference>
<dbReference type="EMBL" id="FRAW01000039">
    <property type="protein sequence ID" value="SHL14555.1"/>
    <property type="molecule type" value="Genomic_DNA"/>
</dbReference>
<dbReference type="STRING" id="28122.SAMN02745108_01978"/>
<dbReference type="PIRSF" id="PIRSF003230">
    <property type="entry name" value="YbgC"/>
    <property type="match status" value="1"/>
</dbReference>
<dbReference type="PANTHER" id="PTHR31793:SF27">
    <property type="entry name" value="NOVEL THIOESTERASE SUPERFAMILY DOMAIN AND SAPOSIN A-TYPE DOMAIN CONTAINING PROTEIN (0610012H03RIK)"/>
    <property type="match status" value="1"/>
</dbReference>
<dbReference type="Proteomes" id="UP000190449">
    <property type="component" value="Unassembled WGS sequence"/>
</dbReference>
<reference evidence="4 6" key="3">
    <citation type="submission" date="2017-02" db="EMBL/GenBank/DDBJ databases">
        <authorList>
            <person name="Peterson S.W."/>
        </authorList>
    </citation>
    <scope>NUCLEOTIDE SEQUENCE [LARGE SCALE GENOMIC DNA]</scope>
    <source>
        <strain evidence="4 6">ATCC 43854</strain>
    </source>
</reference>
<accession>A0A1T4PKK6</accession>